<feature type="compositionally biased region" description="Polar residues" evidence="1">
    <location>
        <begin position="556"/>
        <end position="582"/>
    </location>
</feature>
<dbReference type="Proteomes" id="UP000001194">
    <property type="component" value="Unassembled WGS sequence"/>
</dbReference>
<gene>
    <name evidence="2" type="ORF">LACBIDRAFT_323973</name>
</gene>
<feature type="region of interest" description="Disordered" evidence="1">
    <location>
        <begin position="427"/>
        <end position="495"/>
    </location>
</feature>
<feature type="compositionally biased region" description="Low complexity" evidence="1">
    <location>
        <begin position="1091"/>
        <end position="1101"/>
    </location>
</feature>
<feature type="compositionally biased region" description="Gly residues" evidence="1">
    <location>
        <begin position="594"/>
        <end position="607"/>
    </location>
</feature>
<feature type="compositionally biased region" description="Polar residues" evidence="1">
    <location>
        <begin position="434"/>
        <end position="455"/>
    </location>
</feature>
<dbReference type="EMBL" id="DS547095">
    <property type="protein sequence ID" value="EDR11784.1"/>
    <property type="molecule type" value="Genomic_DNA"/>
</dbReference>
<protein>
    <submittedName>
        <fullName evidence="2">Predicted protein</fullName>
    </submittedName>
</protein>
<dbReference type="HOGENOM" id="CLU_276943_0_0_1"/>
<feature type="compositionally biased region" description="Polar residues" evidence="1">
    <location>
        <begin position="192"/>
        <end position="217"/>
    </location>
</feature>
<feature type="compositionally biased region" description="Gly residues" evidence="1">
    <location>
        <begin position="623"/>
        <end position="644"/>
    </location>
</feature>
<evidence type="ECO:0000313" key="2">
    <source>
        <dbReference type="EMBL" id="EDR11784.1"/>
    </source>
</evidence>
<name>B0D082_LACBS</name>
<dbReference type="RefSeq" id="XP_001877681.1">
    <property type="nucleotide sequence ID" value="XM_001877646.1"/>
</dbReference>
<organism evidence="3">
    <name type="scientific">Laccaria bicolor (strain S238N-H82 / ATCC MYA-4686)</name>
    <name type="common">Bicoloured deceiver</name>
    <name type="synonym">Laccaria laccata var. bicolor</name>
    <dbReference type="NCBI Taxonomy" id="486041"/>
    <lineage>
        <taxon>Eukaryota</taxon>
        <taxon>Fungi</taxon>
        <taxon>Dikarya</taxon>
        <taxon>Basidiomycota</taxon>
        <taxon>Agaricomycotina</taxon>
        <taxon>Agaricomycetes</taxon>
        <taxon>Agaricomycetidae</taxon>
        <taxon>Agaricales</taxon>
        <taxon>Agaricineae</taxon>
        <taxon>Hydnangiaceae</taxon>
        <taxon>Laccaria</taxon>
    </lineage>
</organism>
<sequence>MPEDMDAKETDAIPVAESVDIFTSIQIFIPQGWSHSFEIRILSSNKQDTLPNSQHVRETWAKNPVHHNSAAVGHADGTFSQQSLLPNDIYQAISTGTVCGDRSMGTVNCHVPRLQASDRLINLTYEGLHTFPSHYPSAAGIEQRATKVDTVGSVDPSSRRPSVYLDPPRIYFTCLDPINVKTLGGKPPFSMTFGTSRASTQADPVQSTSTPVHSPSDSPWRRTTAALTPSSSSTKTKTIPFTREQPPHQASLIPRPKSSPQTVTTKMPPNTPSPALPKPKDLTHSSSAVPPLSDVESSDVTPTLRRGMERGYALSPMIDPEETMMTALQGCESHSQLEMAHTILLKRLLTAQQTVSKYEAQYQNTSDMPSSPVSTAPELYDELEQLDGVDSHMRFMLQRIPRHRGHLTLTAQEGVYQGLGWDVIHPMPPIPSDVESQSQEPQPFASSEPDTSLQSKVEGKKKVEWGDLPPWFDKSSSVEQGRDNEEGLEPSFGFHTPFKPGTKFFNASNGSGASALFSTPGTMPMTDVTVGLATPSFTQFADNVRTVPVVEQSQQALVHSKNVPSDRNSCNDPSQLRSNNSAPFKGGPPPDDGPPGGGGGSGGGRGSGASNNDYNASHSGGHYHPGGGGGNPGGGGGGGGGGPPFSGNQTGPPAPYGNIPASIKTELKVEQLLEWDGNHWMAIDYFWEVQQLAHLGGWIPEALGYWLWFRLKDKSPVKSWFITLPLTYQTYMRSHYLKFLKGIKDGYLGHRWQLKMNNYYNSQQFRERGHERESPSEFIVRRIVYTHMLLSISGGPLEVFYIMRKAPISWGPILLMSSIKDSSDLYSRVTEHEEALLEAYRVSRGGQTPSIDNIVSQLRQMGVISDKDRATPSYNNSNSNSYQRRANLAEYSNANQSAEEEVPPTAISTALPTAFKDLSSNDYILREAYQVLKQRQRPPPPGGYPFPKNDHVTTKMGRLPPSPCKCWGSSNHWDRECPDYDTSLEKAKRSANVAELWPENEIEKTYATAYSVLLNERLSETTINQPLSEDSLAQQGFKSASSLSQVTVEEASKPGEASVKSERTTIEEVEDKDWLAYHAKPKSTQSPPAQESTEALPESSESPPPIPETKVRLKKRRFTPAGSSAVGVSVVAAQGWTSDWTPVRTLP</sequence>
<dbReference type="STRING" id="486041.B0D082"/>
<evidence type="ECO:0000313" key="3">
    <source>
        <dbReference type="Proteomes" id="UP000001194"/>
    </source>
</evidence>
<dbReference type="GeneID" id="6072969"/>
<evidence type="ECO:0000256" key="1">
    <source>
        <dbReference type="SAM" id="MobiDB-lite"/>
    </source>
</evidence>
<keyword evidence="3" id="KW-1185">Reference proteome</keyword>
<dbReference type="OrthoDB" id="3061185at2759"/>
<dbReference type="KEGG" id="lbc:LACBIDRAFT_323973"/>
<feature type="compositionally biased region" description="Low complexity" evidence="1">
    <location>
        <begin position="223"/>
        <end position="238"/>
    </location>
</feature>
<dbReference type="AlphaFoldDB" id="B0D082"/>
<proteinExistence type="predicted"/>
<feature type="region of interest" description="Disordered" evidence="1">
    <location>
        <begin position="1047"/>
        <end position="1124"/>
    </location>
</feature>
<feature type="region of interest" description="Disordered" evidence="1">
    <location>
        <begin position="556"/>
        <end position="659"/>
    </location>
</feature>
<feature type="compositionally biased region" description="Polar residues" evidence="1">
    <location>
        <begin position="258"/>
        <end position="268"/>
    </location>
</feature>
<dbReference type="InParanoid" id="B0D082"/>
<accession>B0D082</accession>
<feature type="region of interest" description="Disordered" evidence="1">
    <location>
        <begin position="192"/>
        <end position="301"/>
    </location>
</feature>
<reference evidence="2 3" key="1">
    <citation type="journal article" date="2008" name="Nature">
        <title>The genome of Laccaria bicolor provides insights into mycorrhizal symbiosis.</title>
        <authorList>
            <person name="Martin F."/>
            <person name="Aerts A."/>
            <person name="Ahren D."/>
            <person name="Brun A."/>
            <person name="Danchin E.G.J."/>
            <person name="Duchaussoy F."/>
            <person name="Gibon J."/>
            <person name="Kohler A."/>
            <person name="Lindquist E."/>
            <person name="Pereda V."/>
            <person name="Salamov A."/>
            <person name="Shapiro H.J."/>
            <person name="Wuyts J."/>
            <person name="Blaudez D."/>
            <person name="Buee M."/>
            <person name="Brokstein P."/>
            <person name="Canbaeck B."/>
            <person name="Cohen D."/>
            <person name="Courty P.E."/>
            <person name="Coutinho P.M."/>
            <person name="Delaruelle C."/>
            <person name="Detter J.C."/>
            <person name="Deveau A."/>
            <person name="DiFazio S."/>
            <person name="Duplessis S."/>
            <person name="Fraissinet-Tachet L."/>
            <person name="Lucic E."/>
            <person name="Frey-Klett P."/>
            <person name="Fourrey C."/>
            <person name="Feussner I."/>
            <person name="Gay G."/>
            <person name="Grimwood J."/>
            <person name="Hoegger P.J."/>
            <person name="Jain P."/>
            <person name="Kilaru S."/>
            <person name="Labbe J."/>
            <person name="Lin Y.C."/>
            <person name="Legue V."/>
            <person name="Le Tacon F."/>
            <person name="Marmeisse R."/>
            <person name="Melayah D."/>
            <person name="Montanini B."/>
            <person name="Muratet M."/>
            <person name="Nehls U."/>
            <person name="Niculita-Hirzel H."/>
            <person name="Oudot-Le Secq M.P."/>
            <person name="Peter M."/>
            <person name="Quesneville H."/>
            <person name="Rajashekar B."/>
            <person name="Reich M."/>
            <person name="Rouhier N."/>
            <person name="Schmutz J."/>
            <person name="Yin T."/>
            <person name="Chalot M."/>
            <person name="Henrissat B."/>
            <person name="Kuees U."/>
            <person name="Lucas S."/>
            <person name="Van de Peer Y."/>
            <person name="Podila G.K."/>
            <person name="Polle A."/>
            <person name="Pukkila P.J."/>
            <person name="Richardson P.M."/>
            <person name="Rouze P."/>
            <person name="Sanders I.R."/>
            <person name="Stajich J.E."/>
            <person name="Tunlid A."/>
            <person name="Tuskan G."/>
            <person name="Grigoriev I.V."/>
        </authorList>
    </citation>
    <scope>NUCLEOTIDE SEQUENCE [LARGE SCALE GENOMIC DNA]</scope>
    <source>
        <strain evidence="3">S238N-H82 / ATCC MYA-4686</strain>
    </source>
</reference>